<dbReference type="AlphaFoldDB" id="A0AAQ2C5D9"/>
<dbReference type="Pfam" id="PF07553">
    <property type="entry name" value="Lipoprotein_Ltp"/>
    <property type="match status" value="2"/>
</dbReference>
<keyword evidence="4 5" id="KW-0472">Membrane</keyword>
<comment type="subcellular location">
    <subcellularLocation>
        <location evidence="1">Membrane</location>
        <topology evidence="1">Multi-pass membrane protein</topology>
    </subcellularLocation>
</comment>
<organism evidence="8 9">
    <name type="scientific">Cryobacterium shii</name>
    <dbReference type="NCBI Taxonomy" id="1259235"/>
    <lineage>
        <taxon>Bacteria</taxon>
        <taxon>Bacillati</taxon>
        <taxon>Actinomycetota</taxon>
        <taxon>Actinomycetes</taxon>
        <taxon>Micrococcales</taxon>
        <taxon>Microbacteriaceae</taxon>
        <taxon>Cryobacterium</taxon>
    </lineage>
</organism>
<dbReference type="RefSeq" id="WP_134451672.1">
    <property type="nucleotide sequence ID" value="NZ_SOFY01000064.1"/>
</dbReference>
<protein>
    <submittedName>
        <fullName evidence="8">NINE protein</fullName>
    </submittedName>
</protein>
<sequence>MTDTTNRSPIAGVPASRQEQAIPFTPPGLPQNVPLTPGPASVSNKSFVITWLFALLLGLFAVDRFYLGKIGTGLLKLFTFGGLGVWVLVDLILVLTGSQRDKQGRMLADYDQNKKIAWIVSGAVIALSMLISGVNAATNPQDATPAAVAPVATADSVEAAEPTPVETVAPVEETRAPEPPAPAVPAEFASALVKAASYSKTMHMSKVGLFGQLTSEYGERFSPEAAQYAVDNVQSDWNANALAKAKSYQESMAMSPESIREQLTSEYGEQFTPEEADYAIQHLND</sequence>
<name>A0AAQ2C5D9_9MICO</name>
<evidence type="ECO:0000256" key="1">
    <source>
        <dbReference type="ARBA" id="ARBA00004141"/>
    </source>
</evidence>
<comment type="caution">
    <text evidence="8">The sequence shown here is derived from an EMBL/GenBank/DDBJ whole genome shotgun (WGS) entry which is preliminary data.</text>
</comment>
<dbReference type="Proteomes" id="UP000297403">
    <property type="component" value="Unassembled WGS sequence"/>
</dbReference>
<dbReference type="PANTHER" id="PTHR21016">
    <property type="entry name" value="BETA-AMYLOID BINDING PROTEIN-RELATED"/>
    <property type="match status" value="1"/>
</dbReference>
<evidence type="ECO:0000313" key="9">
    <source>
        <dbReference type="Proteomes" id="UP000297403"/>
    </source>
</evidence>
<dbReference type="Pfam" id="PF05154">
    <property type="entry name" value="TM2"/>
    <property type="match status" value="1"/>
</dbReference>
<dbReference type="InterPro" id="IPR050932">
    <property type="entry name" value="TM2D1-3-like"/>
</dbReference>
<dbReference type="InterPro" id="IPR011434">
    <property type="entry name" value="Ltp-like_HTH"/>
</dbReference>
<feature type="transmembrane region" description="Helical" evidence="5">
    <location>
        <begin position="47"/>
        <end position="67"/>
    </location>
</feature>
<evidence type="ECO:0000259" key="6">
    <source>
        <dbReference type="Pfam" id="PF05154"/>
    </source>
</evidence>
<evidence type="ECO:0000256" key="4">
    <source>
        <dbReference type="ARBA" id="ARBA00023136"/>
    </source>
</evidence>
<evidence type="ECO:0000313" key="8">
    <source>
        <dbReference type="EMBL" id="TFC44339.1"/>
    </source>
</evidence>
<evidence type="ECO:0000256" key="5">
    <source>
        <dbReference type="SAM" id="Phobius"/>
    </source>
</evidence>
<proteinExistence type="predicted"/>
<dbReference type="InterPro" id="IPR007829">
    <property type="entry name" value="TM2"/>
</dbReference>
<keyword evidence="9" id="KW-1185">Reference proteome</keyword>
<dbReference type="Gene3D" id="1.10.10.10">
    <property type="entry name" value="Winged helix-like DNA-binding domain superfamily/Winged helix DNA-binding domain"/>
    <property type="match status" value="2"/>
</dbReference>
<evidence type="ECO:0000259" key="7">
    <source>
        <dbReference type="Pfam" id="PF07553"/>
    </source>
</evidence>
<evidence type="ECO:0000256" key="3">
    <source>
        <dbReference type="ARBA" id="ARBA00022989"/>
    </source>
</evidence>
<feature type="domain" description="TM2" evidence="6">
    <location>
        <begin position="44"/>
        <end position="92"/>
    </location>
</feature>
<keyword evidence="3 5" id="KW-1133">Transmembrane helix</keyword>
<keyword evidence="2 5" id="KW-0812">Transmembrane</keyword>
<dbReference type="PANTHER" id="PTHR21016:SF25">
    <property type="entry name" value="TM2 DOMAIN-CONTAINING PROTEIN DDB_G0277895-RELATED"/>
    <property type="match status" value="1"/>
</dbReference>
<feature type="domain" description="Putative host cell surface-exposed lipoprotein Ltp-like HTH region" evidence="7">
    <location>
        <begin position="189"/>
        <end position="233"/>
    </location>
</feature>
<reference evidence="8 9" key="1">
    <citation type="submission" date="2019-03" db="EMBL/GenBank/DDBJ databases">
        <title>Genomics of glacier-inhabiting Cryobacterium strains.</title>
        <authorList>
            <person name="Liu Q."/>
            <person name="Xin Y.-H."/>
        </authorList>
    </citation>
    <scope>NUCLEOTIDE SEQUENCE [LARGE SCALE GENOMIC DNA]</scope>
    <source>
        <strain evidence="9">TMT1-22</strain>
    </source>
</reference>
<accession>A0AAQ2C5D9</accession>
<feature type="transmembrane region" description="Helical" evidence="5">
    <location>
        <begin position="73"/>
        <end position="95"/>
    </location>
</feature>
<gene>
    <name evidence="8" type="ORF">E3O49_11855</name>
</gene>
<evidence type="ECO:0000256" key="2">
    <source>
        <dbReference type="ARBA" id="ARBA00022692"/>
    </source>
</evidence>
<feature type="domain" description="Putative host cell surface-exposed lipoprotein Ltp-like HTH region" evidence="7">
    <location>
        <begin position="236"/>
        <end position="283"/>
    </location>
</feature>
<dbReference type="InterPro" id="IPR036388">
    <property type="entry name" value="WH-like_DNA-bd_sf"/>
</dbReference>
<dbReference type="EMBL" id="SOFY01000064">
    <property type="protein sequence ID" value="TFC44339.1"/>
    <property type="molecule type" value="Genomic_DNA"/>
</dbReference>
<dbReference type="GO" id="GO:0016020">
    <property type="term" value="C:membrane"/>
    <property type="evidence" value="ECO:0007669"/>
    <property type="project" value="UniProtKB-SubCell"/>
</dbReference>
<feature type="transmembrane region" description="Helical" evidence="5">
    <location>
        <begin position="116"/>
        <end position="134"/>
    </location>
</feature>